<dbReference type="EMBL" id="KV448243">
    <property type="protein sequence ID" value="OAX39625.1"/>
    <property type="molecule type" value="Genomic_DNA"/>
</dbReference>
<feature type="domain" description="FAD-binding" evidence="4">
    <location>
        <begin position="6"/>
        <end position="208"/>
    </location>
</feature>
<dbReference type="InterPro" id="IPR050641">
    <property type="entry name" value="RIFMO-like"/>
</dbReference>
<dbReference type="InterPro" id="IPR036188">
    <property type="entry name" value="FAD/NAD-bd_sf"/>
</dbReference>
<sequence>MPEETRVDVLIVGAGPAGVMCANALAAAGIHVKIVDQRPTKVASGHADGIQPRTLEVLQPAVSQSYGLAERLLKEGHQMHMFAFYNLDSDGVLARTVRVPAIRGPTARYPFVFLLHQGGIESIFIDSMAGHGLTIDRLVAPALIELSNDSEQLADIFSHPVKVTLDHLDTPGKQETVHARYIVGCDSAHSWVRKTMGITMDGEQTGKLNQLHYHPLLPLRSPPLDHIWGVIDVIADTDFPDIHNACAIQSMSGSCLIIPREEDKVRFYVQLSDSDVLDPITGRLDKNRMSPEKILEVTRKILHPYKIHEPKMYDWWTVYTSRHIA</sequence>
<dbReference type="OrthoDB" id="1716816at2759"/>
<dbReference type="Gene3D" id="3.50.50.60">
    <property type="entry name" value="FAD/NAD(P)-binding domain"/>
    <property type="match status" value="2"/>
</dbReference>
<protein>
    <submittedName>
        <fullName evidence="5">FAD/NAD(P)-binding domain-containing protein</fullName>
    </submittedName>
</protein>
<dbReference type="GO" id="GO:0016709">
    <property type="term" value="F:oxidoreductase activity, acting on paired donors, with incorporation or reduction of molecular oxygen, NAD(P)H as one donor, and incorporation of one atom of oxygen"/>
    <property type="evidence" value="ECO:0007669"/>
    <property type="project" value="UniProtKB-ARBA"/>
</dbReference>
<evidence type="ECO:0000313" key="5">
    <source>
        <dbReference type="EMBL" id="OAX39625.1"/>
    </source>
</evidence>
<evidence type="ECO:0000256" key="1">
    <source>
        <dbReference type="ARBA" id="ARBA00022630"/>
    </source>
</evidence>
<organism evidence="5 6">
    <name type="scientific">Rhizopogon vinicolor AM-OR11-026</name>
    <dbReference type="NCBI Taxonomy" id="1314800"/>
    <lineage>
        <taxon>Eukaryota</taxon>
        <taxon>Fungi</taxon>
        <taxon>Dikarya</taxon>
        <taxon>Basidiomycota</taxon>
        <taxon>Agaricomycotina</taxon>
        <taxon>Agaricomycetes</taxon>
        <taxon>Agaricomycetidae</taxon>
        <taxon>Boletales</taxon>
        <taxon>Suillineae</taxon>
        <taxon>Rhizopogonaceae</taxon>
        <taxon>Rhizopogon</taxon>
    </lineage>
</organism>
<dbReference type="InterPro" id="IPR002938">
    <property type="entry name" value="FAD-bd"/>
</dbReference>
<dbReference type="AlphaFoldDB" id="A0A1B7N449"/>
<evidence type="ECO:0000256" key="3">
    <source>
        <dbReference type="ARBA" id="ARBA00023002"/>
    </source>
</evidence>
<proteinExistence type="predicted"/>
<dbReference type="PRINTS" id="PR00420">
    <property type="entry name" value="RNGMNOXGNASE"/>
</dbReference>
<name>A0A1B7N449_9AGAM</name>
<dbReference type="Proteomes" id="UP000092154">
    <property type="component" value="Unassembled WGS sequence"/>
</dbReference>
<keyword evidence="1" id="KW-0285">Flavoprotein</keyword>
<dbReference type="Pfam" id="PF01494">
    <property type="entry name" value="FAD_binding_3"/>
    <property type="match status" value="1"/>
</dbReference>
<reference evidence="5 6" key="1">
    <citation type="submission" date="2016-06" db="EMBL/GenBank/DDBJ databases">
        <title>Comparative genomics of the ectomycorrhizal sister species Rhizopogon vinicolor and Rhizopogon vesiculosus (Basidiomycota: Boletales) reveals a divergence of the mating type B locus.</title>
        <authorList>
            <consortium name="DOE Joint Genome Institute"/>
            <person name="Mujic A.B."/>
            <person name="Kuo A."/>
            <person name="Tritt A."/>
            <person name="Lipzen A."/>
            <person name="Chen C."/>
            <person name="Johnson J."/>
            <person name="Sharma A."/>
            <person name="Barry K."/>
            <person name="Grigoriev I.V."/>
            <person name="Spatafora J.W."/>
        </authorList>
    </citation>
    <scope>NUCLEOTIDE SEQUENCE [LARGE SCALE GENOMIC DNA]</scope>
    <source>
        <strain evidence="5 6">AM-OR11-026</strain>
    </source>
</reference>
<keyword evidence="6" id="KW-1185">Reference proteome</keyword>
<dbReference type="PANTHER" id="PTHR43004">
    <property type="entry name" value="TRK SYSTEM POTASSIUM UPTAKE PROTEIN"/>
    <property type="match status" value="1"/>
</dbReference>
<evidence type="ECO:0000259" key="4">
    <source>
        <dbReference type="Pfam" id="PF01494"/>
    </source>
</evidence>
<dbReference type="STRING" id="1314800.A0A1B7N449"/>
<dbReference type="SUPFAM" id="SSF51905">
    <property type="entry name" value="FAD/NAD(P)-binding domain"/>
    <property type="match status" value="1"/>
</dbReference>
<gene>
    <name evidence="5" type="ORF">K503DRAFT_812140</name>
</gene>
<evidence type="ECO:0000313" key="6">
    <source>
        <dbReference type="Proteomes" id="UP000092154"/>
    </source>
</evidence>
<evidence type="ECO:0000256" key="2">
    <source>
        <dbReference type="ARBA" id="ARBA00022827"/>
    </source>
</evidence>
<dbReference type="PANTHER" id="PTHR43004:SF20">
    <property type="entry name" value="2-MONOOXYGENASE, PUTATIVE (AFU_ORTHOLOGUE AFUA_1G13660)-RELATED"/>
    <property type="match status" value="1"/>
</dbReference>
<keyword evidence="2" id="KW-0274">FAD</keyword>
<accession>A0A1B7N449</accession>
<keyword evidence="3" id="KW-0560">Oxidoreductase</keyword>
<dbReference type="Gene3D" id="3.30.9.10">
    <property type="entry name" value="D-Amino Acid Oxidase, subunit A, domain 2"/>
    <property type="match status" value="2"/>
</dbReference>
<dbReference type="InParanoid" id="A0A1B7N449"/>
<dbReference type="SUPFAM" id="SSF54373">
    <property type="entry name" value="FAD-linked reductases, C-terminal domain"/>
    <property type="match status" value="1"/>
</dbReference>
<dbReference type="GO" id="GO:0071949">
    <property type="term" value="F:FAD binding"/>
    <property type="evidence" value="ECO:0007669"/>
    <property type="project" value="InterPro"/>
</dbReference>